<accession>A0A2I1I136</accession>
<name>A0A2I1I136_9ACTO</name>
<protein>
    <submittedName>
        <fullName evidence="1">Uncharacterized protein</fullName>
    </submittedName>
</protein>
<dbReference type="EMBL" id="PKKM01000004">
    <property type="protein sequence ID" value="PKY64840.1"/>
    <property type="molecule type" value="Genomic_DNA"/>
</dbReference>
<evidence type="ECO:0000313" key="2">
    <source>
        <dbReference type="Proteomes" id="UP000234198"/>
    </source>
</evidence>
<comment type="caution">
    <text evidence="1">The sequence shown here is derived from an EMBL/GenBank/DDBJ whole genome shotgun (WGS) entry which is preliminary data.</text>
</comment>
<dbReference type="AlphaFoldDB" id="A0A2I1I136"/>
<evidence type="ECO:0000313" key="1">
    <source>
        <dbReference type="EMBL" id="PKY64840.1"/>
    </source>
</evidence>
<sequence>MSGATSHHRFIMRAQFMVTFGSSIVHVMHASFQGETMIFRCKFAVSNCTFVHNYRAICAN</sequence>
<reference evidence="1 2" key="1">
    <citation type="submission" date="2017-12" db="EMBL/GenBank/DDBJ databases">
        <title>Phylogenetic diversity of female urinary microbiome.</title>
        <authorList>
            <person name="Thomas-White K."/>
            <person name="Wolfe A.J."/>
        </authorList>
    </citation>
    <scope>NUCLEOTIDE SEQUENCE [LARGE SCALE GENOMIC DNA]</scope>
    <source>
        <strain evidence="1 2">UMB0018</strain>
    </source>
</reference>
<dbReference type="Proteomes" id="UP000234198">
    <property type="component" value="Unassembled WGS sequence"/>
</dbReference>
<gene>
    <name evidence="1" type="ORF">CYJ22_03565</name>
</gene>
<organism evidence="1 2">
    <name type="scientific">Schaalia odontolytica</name>
    <dbReference type="NCBI Taxonomy" id="1660"/>
    <lineage>
        <taxon>Bacteria</taxon>
        <taxon>Bacillati</taxon>
        <taxon>Actinomycetota</taxon>
        <taxon>Actinomycetes</taxon>
        <taxon>Actinomycetales</taxon>
        <taxon>Actinomycetaceae</taxon>
        <taxon>Schaalia</taxon>
    </lineage>
</organism>
<proteinExistence type="predicted"/>